<keyword evidence="2" id="KW-0812">Transmembrane</keyword>
<protein>
    <submittedName>
        <fullName evidence="4">Uncharacterized protein</fullName>
    </submittedName>
</protein>
<comment type="caution">
    <text evidence="4">The sequence shown here is derived from an EMBL/GenBank/DDBJ whole genome shotgun (WGS) entry which is preliminary data.</text>
</comment>
<dbReference type="AlphaFoldDB" id="A0A1R0Z9U2"/>
<feature type="compositionally biased region" description="Low complexity" evidence="1">
    <location>
        <begin position="73"/>
        <end position="83"/>
    </location>
</feature>
<accession>A0A1R0Z9U2</accession>
<dbReference type="Pfam" id="PF26310">
    <property type="entry name" value="YczF"/>
    <property type="match status" value="1"/>
</dbReference>
<dbReference type="Proteomes" id="UP000187425">
    <property type="component" value="Unassembled WGS sequence"/>
</dbReference>
<dbReference type="InterPro" id="IPR058725">
    <property type="entry name" value="YczF"/>
</dbReference>
<evidence type="ECO:0000256" key="2">
    <source>
        <dbReference type="SAM" id="Phobius"/>
    </source>
</evidence>
<feature type="transmembrane region" description="Helical" evidence="2">
    <location>
        <begin position="6"/>
        <end position="27"/>
    </location>
</feature>
<evidence type="ECO:0000313" key="5">
    <source>
        <dbReference type="Proteomes" id="UP000187313"/>
    </source>
</evidence>
<dbReference type="EMBL" id="MPTW01000021">
    <property type="protein sequence ID" value="OME65103.1"/>
    <property type="molecule type" value="Genomic_DNA"/>
</dbReference>
<feature type="transmembrane region" description="Helical" evidence="2">
    <location>
        <begin position="48"/>
        <end position="67"/>
    </location>
</feature>
<dbReference type="EMBL" id="MPTD01000007">
    <property type="protein sequence ID" value="OMD52224.1"/>
    <property type="molecule type" value="Genomic_DNA"/>
</dbReference>
<proteinExistence type="predicted"/>
<feature type="region of interest" description="Disordered" evidence="1">
    <location>
        <begin position="73"/>
        <end position="92"/>
    </location>
</feature>
<gene>
    <name evidence="3" type="ORF">BSK51_12725</name>
    <name evidence="4" type="ORF">BSK65_25765</name>
</gene>
<sequence length="92" mass="10635">MKIFVVTILLLILVIALTFLLDFISLFNIQETFRNLMASFRVMSTSELIIFNFLIVGTITYLMWPLVQKWLPQQSPSSQGQPSEHVDKTQTK</sequence>
<dbReference type="RefSeq" id="WP_076286528.1">
    <property type="nucleotide sequence ID" value="NZ_MPTD01000007.1"/>
</dbReference>
<organism evidence="4 6">
    <name type="scientific">Paenibacillus odorifer</name>
    <dbReference type="NCBI Taxonomy" id="189426"/>
    <lineage>
        <taxon>Bacteria</taxon>
        <taxon>Bacillati</taxon>
        <taxon>Bacillota</taxon>
        <taxon>Bacilli</taxon>
        <taxon>Bacillales</taxon>
        <taxon>Paenibacillaceae</taxon>
        <taxon>Paenibacillus</taxon>
    </lineage>
</organism>
<evidence type="ECO:0000313" key="4">
    <source>
        <dbReference type="EMBL" id="OME65103.1"/>
    </source>
</evidence>
<name>A0A1R0Z9U2_9BACL</name>
<keyword evidence="2" id="KW-0472">Membrane</keyword>
<dbReference type="Proteomes" id="UP000187313">
    <property type="component" value="Unassembled WGS sequence"/>
</dbReference>
<evidence type="ECO:0000313" key="3">
    <source>
        <dbReference type="EMBL" id="OMD52224.1"/>
    </source>
</evidence>
<evidence type="ECO:0000256" key="1">
    <source>
        <dbReference type="SAM" id="MobiDB-lite"/>
    </source>
</evidence>
<keyword evidence="2" id="KW-1133">Transmembrane helix</keyword>
<evidence type="ECO:0000313" key="6">
    <source>
        <dbReference type="Proteomes" id="UP000187425"/>
    </source>
</evidence>
<reference evidence="4 6" key="1">
    <citation type="submission" date="2016-11" db="EMBL/GenBank/DDBJ databases">
        <title>Paenibacillus species isolates.</title>
        <authorList>
            <person name="Beno S.M."/>
        </authorList>
    </citation>
    <scope>NUCLEOTIDE SEQUENCE [LARGE SCALE GENOMIC DNA]</scope>
    <source>
        <strain evidence="4 6">FSL H7-0443</strain>
        <strain evidence="3 5">FSL R5-0923</strain>
    </source>
</reference>
<keyword evidence="5" id="KW-1185">Reference proteome</keyword>